<dbReference type="Proteomes" id="UP000624244">
    <property type="component" value="Unassembled WGS sequence"/>
</dbReference>
<dbReference type="SUPFAM" id="SSF52540">
    <property type="entry name" value="P-loop containing nucleoside triphosphate hydrolases"/>
    <property type="match status" value="1"/>
</dbReference>
<proteinExistence type="predicted"/>
<comment type="caution">
    <text evidence="1">The sequence shown here is derived from an EMBL/GenBank/DDBJ whole genome shotgun (WGS) entry which is preliminary data.</text>
</comment>
<dbReference type="InterPro" id="IPR027417">
    <property type="entry name" value="P-loop_NTPase"/>
</dbReference>
<protein>
    <recommendedName>
        <fullName evidence="3">NB-ARC domain-containing protein</fullName>
    </recommendedName>
</protein>
<dbReference type="Gene3D" id="3.40.50.300">
    <property type="entry name" value="P-loop containing nucleotide triphosphate hydrolases"/>
    <property type="match status" value="1"/>
</dbReference>
<reference evidence="1" key="1">
    <citation type="submission" date="2019-11" db="EMBL/GenBank/DDBJ databases">
        <title>Bipolaris sorokiniana Genome sequencing.</title>
        <authorList>
            <person name="Wang H."/>
        </authorList>
    </citation>
    <scope>NUCLEOTIDE SEQUENCE</scope>
</reference>
<dbReference type="EMBL" id="WNKQ01000019">
    <property type="protein sequence ID" value="KAF5845553.1"/>
    <property type="molecule type" value="Genomic_DNA"/>
</dbReference>
<organism evidence="1 2">
    <name type="scientific">Cochliobolus sativus</name>
    <name type="common">Common root rot and spot blotch fungus</name>
    <name type="synonym">Bipolaris sorokiniana</name>
    <dbReference type="NCBI Taxonomy" id="45130"/>
    <lineage>
        <taxon>Eukaryota</taxon>
        <taxon>Fungi</taxon>
        <taxon>Dikarya</taxon>
        <taxon>Ascomycota</taxon>
        <taxon>Pezizomycotina</taxon>
        <taxon>Dothideomycetes</taxon>
        <taxon>Pleosporomycetidae</taxon>
        <taxon>Pleosporales</taxon>
        <taxon>Pleosporineae</taxon>
        <taxon>Pleosporaceae</taxon>
        <taxon>Bipolaris</taxon>
    </lineage>
</organism>
<sequence>MDHVGIWKYNFELSIRPSEGCCRYAIYGLGGCGKTALALETAYRTREQQPQRAVFWVPAIDQADFEQAYREI</sequence>
<name>A0A8H6DRW0_COCSA</name>
<evidence type="ECO:0000313" key="1">
    <source>
        <dbReference type="EMBL" id="KAF5845553.1"/>
    </source>
</evidence>
<accession>A0A8H6DRW0</accession>
<evidence type="ECO:0008006" key="3">
    <source>
        <dbReference type="Google" id="ProtNLM"/>
    </source>
</evidence>
<dbReference type="AlphaFoldDB" id="A0A8H6DRW0"/>
<evidence type="ECO:0000313" key="2">
    <source>
        <dbReference type="Proteomes" id="UP000624244"/>
    </source>
</evidence>
<gene>
    <name evidence="1" type="ORF">GGP41_003107</name>
</gene>